<reference evidence="1 2" key="1">
    <citation type="submission" date="2012-12" db="EMBL/GenBank/DDBJ databases">
        <title>The Genome Sequence of Enterococcus faecium E2039.</title>
        <authorList>
            <consortium name="The Broad Institute Genome Sequencing Platform"/>
            <consortium name="The Broad Institute Genome Sequencing Center for Infectious Disease"/>
            <person name="Earl A.M."/>
            <person name="Gilmore M.S."/>
            <person name="van Schaik W."/>
            <person name="Lebreton F."/>
            <person name="Willems R.J."/>
            <person name="Walker B."/>
            <person name="Young S.K."/>
            <person name="Zeng Q."/>
            <person name="Gargeya S."/>
            <person name="Fitzgerald M."/>
            <person name="Haas B."/>
            <person name="Abouelleil A."/>
            <person name="Alvarado L."/>
            <person name="Arachchi H.M."/>
            <person name="Berlin A.M."/>
            <person name="Chapman S.B."/>
            <person name="Dewar J."/>
            <person name="Goldberg J."/>
            <person name="Griggs A."/>
            <person name="Gujja S."/>
            <person name="Hansen M."/>
            <person name="Howarth C."/>
            <person name="Imamovic A."/>
            <person name="Larimer J."/>
            <person name="McCowan C."/>
            <person name="Murphy C."/>
            <person name="Neiman D."/>
            <person name="Pearson M."/>
            <person name="Priest M."/>
            <person name="Roberts A."/>
            <person name="Saif S."/>
            <person name="Shea T."/>
            <person name="Sisk P."/>
            <person name="Sykes S."/>
            <person name="Wortman J."/>
            <person name="Nusbaum C."/>
            <person name="Birren B."/>
        </authorList>
    </citation>
    <scope>NUCLEOTIDE SEQUENCE [LARGE SCALE GENOMIC DNA]</scope>
    <source>
        <strain evidence="1 2">E2039</strain>
    </source>
</reference>
<dbReference type="AlphaFoldDB" id="A0A829A480"/>
<organism evidence="1 2">
    <name type="scientific">Enterococcus faecium EnGen0026</name>
    <dbReference type="NCBI Taxonomy" id="1138917"/>
    <lineage>
        <taxon>Bacteria</taxon>
        <taxon>Bacillati</taxon>
        <taxon>Bacillota</taxon>
        <taxon>Bacilli</taxon>
        <taxon>Lactobacillales</taxon>
        <taxon>Enterococcaceae</taxon>
        <taxon>Enterococcus</taxon>
    </lineage>
</organism>
<protein>
    <submittedName>
        <fullName evidence="1">Uncharacterized protein</fullName>
    </submittedName>
</protein>
<evidence type="ECO:0000313" key="1">
    <source>
        <dbReference type="EMBL" id="ELB39911.1"/>
    </source>
</evidence>
<dbReference type="Proteomes" id="UP000010504">
    <property type="component" value="Unassembled WGS sequence"/>
</dbReference>
<feature type="non-terminal residue" evidence="1">
    <location>
        <position position="1"/>
    </location>
</feature>
<comment type="caution">
    <text evidence="1">The sequence shown here is derived from an EMBL/GenBank/DDBJ whole genome shotgun (WGS) entry which is preliminary data.</text>
</comment>
<sequence>FVLTPYNSLVGTILSVAQMTFLVV</sequence>
<proteinExistence type="predicted"/>
<evidence type="ECO:0000313" key="2">
    <source>
        <dbReference type="Proteomes" id="UP000010504"/>
    </source>
</evidence>
<dbReference type="EMBL" id="AHXS01000015">
    <property type="protein sequence ID" value="ELB39911.1"/>
    <property type="molecule type" value="Genomic_DNA"/>
</dbReference>
<name>A0A829A480_ENTFC</name>
<gene>
    <name evidence="1" type="ORF">OKA_04323</name>
</gene>
<accession>A0A829A480</accession>